<accession>A0ABV2ELJ0</accession>
<comment type="caution">
    <text evidence="2">The sequence shown here is derived from an EMBL/GenBank/DDBJ whole genome shotgun (WGS) entry which is preliminary data.</text>
</comment>
<sequence length="85" mass="8255">MKLSLIVAGVATLALTAACDRRPEPTGETTGAAMPDTSQPTMVPGPSKIGAPDAGDTGVVPADGSAAPVQPTPPVQQSPPAPAAK</sequence>
<dbReference type="EMBL" id="JBEPLU010000002">
    <property type="protein sequence ID" value="MET3527920.1"/>
    <property type="molecule type" value="Genomic_DNA"/>
</dbReference>
<dbReference type="Proteomes" id="UP001549110">
    <property type="component" value="Unassembled WGS sequence"/>
</dbReference>
<keyword evidence="2" id="KW-0449">Lipoprotein</keyword>
<evidence type="ECO:0000256" key="1">
    <source>
        <dbReference type="SAM" id="MobiDB-lite"/>
    </source>
</evidence>
<name>A0ABV2ELJ0_9CAUL</name>
<evidence type="ECO:0000313" key="2">
    <source>
        <dbReference type="EMBL" id="MET3527920.1"/>
    </source>
</evidence>
<feature type="region of interest" description="Disordered" evidence="1">
    <location>
        <begin position="19"/>
        <end position="85"/>
    </location>
</feature>
<gene>
    <name evidence="2" type="ORF">ABID41_003038</name>
</gene>
<organism evidence="2 3">
    <name type="scientific">Phenylobacterium koreense</name>
    <dbReference type="NCBI Taxonomy" id="266125"/>
    <lineage>
        <taxon>Bacteria</taxon>
        <taxon>Pseudomonadati</taxon>
        <taxon>Pseudomonadota</taxon>
        <taxon>Alphaproteobacteria</taxon>
        <taxon>Caulobacterales</taxon>
        <taxon>Caulobacteraceae</taxon>
        <taxon>Phenylobacterium</taxon>
    </lineage>
</organism>
<dbReference type="RefSeq" id="WP_331927584.1">
    <property type="nucleotide sequence ID" value="NZ_JBEPLU010000002.1"/>
</dbReference>
<feature type="compositionally biased region" description="Pro residues" evidence="1">
    <location>
        <begin position="70"/>
        <end position="85"/>
    </location>
</feature>
<evidence type="ECO:0000313" key="3">
    <source>
        <dbReference type="Proteomes" id="UP001549110"/>
    </source>
</evidence>
<dbReference type="PROSITE" id="PS51257">
    <property type="entry name" value="PROKAR_LIPOPROTEIN"/>
    <property type="match status" value="1"/>
</dbReference>
<protein>
    <submittedName>
        <fullName evidence="2">Lipoprotein</fullName>
    </submittedName>
</protein>
<proteinExistence type="predicted"/>
<keyword evidence="3" id="KW-1185">Reference proteome</keyword>
<reference evidence="2 3" key="1">
    <citation type="submission" date="2024-06" db="EMBL/GenBank/DDBJ databases">
        <title>Genomic Encyclopedia of Type Strains, Phase IV (KMG-IV): sequencing the most valuable type-strain genomes for metagenomic binning, comparative biology and taxonomic classification.</title>
        <authorList>
            <person name="Goeker M."/>
        </authorList>
    </citation>
    <scope>NUCLEOTIDE SEQUENCE [LARGE SCALE GENOMIC DNA]</scope>
    <source>
        <strain evidence="2 3">DSM 17809</strain>
    </source>
</reference>